<evidence type="ECO:0000256" key="1">
    <source>
        <dbReference type="SAM" id="MobiDB-lite"/>
    </source>
</evidence>
<name>A0A915J6X8_ROMCU</name>
<proteinExistence type="predicted"/>
<dbReference type="Proteomes" id="UP000887565">
    <property type="component" value="Unplaced"/>
</dbReference>
<feature type="region of interest" description="Disordered" evidence="1">
    <location>
        <begin position="1"/>
        <end position="37"/>
    </location>
</feature>
<accession>A0A915J6X8</accession>
<dbReference type="AlphaFoldDB" id="A0A915J6X8"/>
<sequence>MAKAAANIYKAKHGKRQAKTNSPTKSPKGWPVDIWSC</sequence>
<organism evidence="2 3">
    <name type="scientific">Romanomermis culicivorax</name>
    <name type="common">Nematode worm</name>
    <dbReference type="NCBI Taxonomy" id="13658"/>
    <lineage>
        <taxon>Eukaryota</taxon>
        <taxon>Metazoa</taxon>
        <taxon>Ecdysozoa</taxon>
        <taxon>Nematoda</taxon>
        <taxon>Enoplea</taxon>
        <taxon>Dorylaimia</taxon>
        <taxon>Mermithida</taxon>
        <taxon>Mermithoidea</taxon>
        <taxon>Mermithidae</taxon>
        <taxon>Romanomermis</taxon>
    </lineage>
</organism>
<protein>
    <submittedName>
        <fullName evidence="3">Uncharacterized protein</fullName>
    </submittedName>
</protein>
<evidence type="ECO:0000313" key="3">
    <source>
        <dbReference type="WBParaSite" id="nRc.2.0.1.t21519-RA"/>
    </source>
</evidence>
<reference evidence="3" key="1">
    <citation type="submission" date="2022-11" db="UniProtKB">
        <authorList>
            <consortium name="WormBaseParasite"/>
        </authorList>
    </citation>
    <scope>IDENTIFICATION</scope>
</reference>
<dbReference type="WBParaSite" id="nRc.2.0.1.t21519-RA">
    <property type="protein sequence ID" value="nRc.2.0.1.t21519-RA"/>
    <property type="gene ID" value="nRc.2.0.1.g21519"/>
</dbReference>
<evidence type="ECO:0000313" key="2">
    <source>
        <dbReference type="Proteomes" id="UP000887565"/>
    </source>
</evidence>
<keyword evidence="2" id="KW-1185">Reference proteome</keyword>